<feature type="transmembrane region" description="Helical" evidence="10">
    <location>
        <begin position="198"/>
        <end position="223"/>
    </location>
</feature>
<dbReference type="Proteomes" id="UP000695026">
    <property type="component" value="Unplaced"/>
</dbReference>
<feature type="transmembrane region" description="Helical" evidence="10">
    <location>
        <begin position="138"/>
        <end position="164"/>
    </location>
</feature>
<keyword evidence="2 10" id="KW-1003">Cell membrane</keyword>
<feature type="transmembrane region" description="Helical" evidence="10">
    <location>
        <begin position="271"/>
        <end position="290"/>
    </location>
</feature>
<keyword evidence="4 9" id="KW-0812">Transmembrane</keyword>
<comment type="subcellular location">
    <subcellularLocation>
        <location evidence="1 10">Cell membrane</location>
        <topology evidence="1 10">Multi-pass membrane protein</topology>
    </subcellularLocation>
</comment>
<accession>A0A9F3QVY7</accession>
<reference evidence="13" key="1">
    <citation type="submission" date="2025-08" db="UniProtKB">
        <authorList>
            <consortium name="RefSeq"/>
        </authorList>
    </citation>
    <scope>IDENTIFICATION</scope>
    <source>
        <tissue evidence="13">Liver</tissue>
    </source>
</reference>
<dbReference type="OrthoDB" id="9975554at2759"/>
<dbReference type="PANTHER" id="PTHR26453">
    <property type="entry name" value="OLFACTORY RECEPTOR"/>
    <property type="match status" value="1"/>
</dbReference>
<feature type="transmembrane region" description="Helical" evidence="10">
    <location>
        <begin position="23"/>
        <end position="47"/>
    </location>
</feature>
<keyword evidence="12" id="KW-1185">Reference proteome</keyword>
<evidence type="ECO:0000256" key="10">
    <source>
        <dbReference type="RuleBase" id="RU363047"/>
    </source>
</evidence>
<evidence type="ECO:0000256" key="3">
    <source>
        <dbReference type="ARBA" id="ARBA00022606"/>
    </source>
</evidence>
<proteinExistence type="inferred from homology"/>
<dbReference type="Gene3D" id="1.20.1070.10">
    <property type="entry name" value="Rhodopsin 7-helix transmembrane proteins"/>
    <property type="match status" value="1"/>
</dbReference>
<keyword evidence="3 10" id="KW-0716">Sensory transduction</keyword>
<dbReference type="FunFam" id="1.20.1070.10:FF:000001">
    <property type="entry name" value="Olfactory receptor"/>
    <property type="match status" value="1"/>
</dbReference>
<organism evidence="12 13">
    <name type="scientific">Python bivittatus</name>
    <name type="common">Burmese python</name>
    <name type="synonym">Python molurus bivittatus</name>
    <dbReference type="NCBI Taxonomy" id="176946"/>
    <lineage>
        <taxon>Eukaryota</taxon>
        <taxon>Metazoa</taxon>
        <taxon>Chordata</taxon>
        <taxon>Craniata</taxon>
        <taxon>Vertebrata</taxon>
        <taxon>Euteleostomi</taxon>
        <taxon>Lepidosauria</taxon>
        <taxon>Squamata</taxon>
        <taxon>Bifurcata</taxon>
        <taxon>Unidentata</taxon>
        <taxon>Episquamata</taxon>
        <taxon>Toxicofera</taxon>
        <taxon>Serpentes</taxon>
        <taxon>Henophidia</taxon>
        <taxon>Pythonidae</taxon>
        <taxon>Python</taxon>
    </lineage>
</organism>
<dbReference type="KEGG" id="pbi:103064085"/>
<evidence type="ECO:0000259" key="11">
    <source>
        <dbReference type="PROSITE" id="PS50262"/>
    </source>
</evidence>
<evidence type="ECO:0000313" key="12">
    <source>
        <dbReference type="Proteomes" id="UP000695026"/>
    </source>
</evidence>
<evidence type="ECO:0000256" key="1">
    <source>
        <dbReference type="ARBA" id="ARBA00004651"/>
    </source>
</evidence>
<keyword evidence="5 10" id="KW-0552">Olfaction</keyword>
<keyword evidence="7 10" id="KW-0472">Membrane</keyword>
<evidence type="ECO:0000256" key="5">
    <source>
        <dbReference type="ARBA" id="ARBA00022725"/>
    </source>
</evidence>
<dbReference type="PRINTS" id="PR00245">
    <property type="entry name" value="OLFACTORYR"/>
</dbReference>
<evidence type="ECO:0000256" key="7">
    <source>
        <dbReference type="ARBA" id="ARBA00023136"/>
    </source>
</evidence>
<evidence type="ECO:0000256" key="9">
    <source>
        <dbReference type="RuleBase" id="RU000688"/>
    </source>
</evidence>
<evidence type="ECO:0000256" key="6">
    <source>
        <dbReference type="ARBA" id="ARBA00022989"/>
    </source>
</evidence>
<dbReference type="RefSeq" id="XP_015746195.1">
    <property type="nucleotide sequence ID" value="XM_015890709.2"/>
</dbReference>
<comment type="similarity">
    <text evidence="9">Belongs to the G-protein coupled receptor 1 family.</text>
</comment>
<evidence type="ECO:0000256" key="8">
    <source>
        <dbReference type="ARBA" id="ARBA00023224"/>
    </source>
</evidence>
<dbReference type="OMA" id="GNVEMQG"/>
<dbReference type="Pfam" id="PF13853">
    <property type="entry name" value="7tm_4"/>
    <property type="match status" value="1"/>
</dbReference>
<dbReference type="CDD" id="cd15225">
    <property type="entry name" value="7tmA_OR10A-like"/>
    <property type="match status" value="1"/>
</dbReference>
<dbReference type="GO" id="GO:0005886">
    <property type="term" value="C:plasma membrane"/>
    <property type="evidence" value="ECO:0007669"/>
    <property type="project" value="UniProtKB-SubCell"/>
</dbReference>
<feature type="transmembrane region" description="Helical" evidence="10">
    <location>
        <begin position="97"/>
        <end position="118"/>
    </location>
</feature>
<dbReference type="InterPro" id="IPR017452">
    <property type="entry name" value="GPCR_Rhodpsn_7TM"/>
</dbReference>
<dbReference type="PROSITE" id="PS00237">
    <property type="entry name" value="G_PROTEIN_RECEP_F1_1"/>
    <property type="match status" value="1"/>
</dbReference>
<dbReference type="AlphaFoldDB" id="A0A9F3QVY7"/>
<keyword evidence="9" id="KW-0297">G-protein coupled receptor</keyword>
<feature type="transmembrane region" description="Helical" evidence="10">
    <location>
        <begin position="235"/>
        <end position="259"/>
    </location>
</feature>
<dbReference type="InterPro" id="IPR000725">
    <property type="entry name" value="Olfact_rcpt"/>
</dbReference>
<sequence>MESQNKSTGFIILGFSGNLEMDVLLFVLFLIMYIMSLLGNALISIVIRLDPSLHMPMCYFIASLSLVDICYTSVTAPKMLVNFLSEDKSISFVGCAAQLYFLLSLGTTECFLLAAMAYDRFLAICNPLRYPSIMNKQLCAWLVAGSWASGIVLSLGQTTLIFALPFCDDHWINYFFCDIPPLLKLACGDTYINEITVFMAGLLITLIPSLLILVSYVHIISTVLKIASAKERTKVFSTCSSHLIVITLFYGSASAMYLRPRSSYVFETDKFLALLYSIITPALNPIIYSWRSKEINEALKRRVASKLYSCKS</sequence>
<gene>
    <name evidence="13" type="primary">LOC103064085</name>
</gene>
<evidence type="ECO:0000313" key="13">
    <source>
        <dbReference type="RefSeq" id="XP_015746195.1"/>
    </source>
</evidence>
<evidence type="ECO:0000256" key="4">
    <source>
        <dbReference type="ARBA" id="ARBA00022692"/>
    </source>
</evidence>
<dbReference type="InterPro" id="IPR000276">
    <property type="entry name" value="GPCR_Rhodpsn"/>
</dbReference>
<feature type="domain" description="G-protein coupled receptors family 1 profile" evidence="11">
    <location>
        <begin position="39"/>
        <end position="288"/>
    </location>
</feature>
<dbReference type="GO" id="GO:0004984">
    <property type="term" value="F:olfactory receptor activity"/>
    <property type="evidence" value="ECO:0007669"/>
    <property type="project" value="InterPro"/>
</dbReference>
<dbReference type="GO" id="GO:0004930">
    <property type="term" value="F:G protein-coupled receptor activity"/>
    <property type="evidence" value="ECO:0007669"/>
    <property type="project" value="UniProtKB-KW"/>
</dbReference>
<dbReference type="PRINTS" id="PR00237">
    <property type="entry name" value="GPCRRHODOPSN"/>
</dbReference>
<dbReference type="PROSITE" id="PS50262">
    <property type="entry name" value="G_PROTEIN_RECEP_F1_2"/>
    <property type="match status" value="1"/>
</dbReference>
<evidence type="ECO:0000256" key="2">
    <source>
        <dbReference type="ARBA" id="ARBA00022475"/>
    </source>
</evidence>
<protein>
    <recommendedName>
        <fullName evidence="10">Olfactory receptor</fullName>
    </recommendedName>
</protein>
<keyword evidence="8 9" id="KW-0807">Transducer</keyword>
<dbReference type="SUPFAM" id="SSF81321">
    <property type="entry name" value="Family A G protein-coupled receptor-like"/>
    <property type="match status" value="1"/>
</dbReference>
<name>A0A9F3QVY7_PYTBI</name>
<dbReference type="GeneID" id="103064085"/>
<keyword evidence="6 10" id="KW-1133">Transmembrane helix</keyword>
<keyword evidence="9" id="KW-0675">Receptor</keyword>
<feature type="transmembrane region" description="Helical" evidence="10">
    <location>
        <begin position="59"/>
        <end position="77"/>
    </location>
</feature>